<dbReference type="RefSeq" id="WP_307039591.1">
    <property type="nucleotide sequence ID" value="NZ_JAUSYY010000001.1"/>
</dbReference>
<dbReference type="InterPro" id="IPR046348">
    <property type="entry name" value="SIS_dom_sf"/>
</dbReference>
<feature type="domain" description="SIS" evidence="5">
    <location>
        <begin position="129"/>
        <end position="269"/>
    </location>
</feature>
<evidence type="ECO:0000256" key="1">
    <source>
        <dbReference type="ARBA" id="ARBA00023015"/>
    </source>
</evidence>
<dbReference type="InterPro" id="IPR000281">
    <property type="entry name" value="HTH_RpiR"/>
</dbReference>
<keyword evidence="7" id="KW-1185">Reference proteome</keyword>
<feature type="domain" description="HTH rpiR-type" evidence="4">
    <location>
        <begin position="3"/>
        <end position="79"/>
    </location>
</feature>
<proteinExistence type="predicted"/>
<dbReference type="Gene3D" id="1.10.10.10">
    <property type="entry name" value="Winged helix-like DNA-binding domain superfamily/Winged helix DNA-binding domain"/>
    <property type="match status" value="1"/>
</dbReference>
<evidence type="ECO:0000256" key="3">
    <source>
        <dbReference type="ARBA" id="ARBA00023163"/>
    </source>
</evidence>
<gene>
    <name evidence="6" type="ORF">QFZ26_000843</name>
</gene>
<dbReference type="Pfam" id="PF01418">
    <property type="entry name" value="HTH_6"/>
    <property type="match status" value="1"/>
</dbReference>
<evidence type="ECO:0000313" key="7">
    <source>
        <dbReference type="Proteomes" id="UP001239083"/>
    </source>
</evidence>
<evidence type="ECO:0000259" key="5">
    <source>
        <dbReference type="PROSITE" id="PS51464"/>
    </source>
</evidence>
<dbReference type="Gene3D" id="3.40.50.10490">
    <property type="entry name" value="Glucose-6-phosphate isomerase like protein, domain 1"/>
    <property type="match status" value="1"/>
</dbReference>
<dbReference type="CDD" id="cd05013">
    <property type="entry name" value="SIS_RpiR"/>
    <property type="match status" value="1"/>
</dbReference>
<dbReference type="InterPro" id="IPR035472">
    <property type="entry name" value="RpiR-like_SIS"/>
</dbReference>
<dbReference type="SUPFAM" id="SSF53697">
    <property type="entry name" value="SIS domain"/>
    <property type="match status" value="1"/>
</dbReference>
<dbReference type="Proteomes" id="UP001239083">
    <property type="component" value="Unassembled WGS sequence"/>
</dbReference>
<accession>A0ABU0R5F6</accession>
<dbReference type="PANTHER" id="PTHR30514">
    <property type="entry name" value="GLUCOKINASE"/>
    <property type="match status" value="1"/>
</dbReference>
<dbReference type="PROSITE" id="PS51071">
    <property type="entry name" value="HTH_RPIR"/>
    <property type="match status" value="1"/>
</dbReference>
<keyword evidence="3" id="KW-0804">Transcription</keyword>
<keyword evidence="2 6" id="KW-0238">DNA-binding</keyword>
<reference evidence="6 7" key="1">
    <citation type="submission" date="2023-07" db="EMBL/GenBank/DDBJ databases">
        <title>Comparative genomics of wheat-associated soil bacteria to identify genetic determinants of phenazine resistance.</title>
        <authorList>
            <person name="Mouncey N."/>
        </authorList>
    </citation>
    <scope>NUCLEOTIDE SEQUENCE [LARGE SCALE GENOMIC DNA]</scope>
    <source>
        <strain evidence="6 7">V3I3</strain>
    </source>
</reference>
<keyword evidence="1" id="KW-0805">Transcription regulation</keyword>
<dbReference type="EMBL" id="JAUSYY010000001">
    <property type="protein sequence ID" value="MDQ0893288.1"/>
    <property type="molecule type" value="Genomic_DNA"/>
</dbReference>
<dbReference type="InterPro" id="IPR036388">
    <property type="entry name" value="WH-like_DNA-bd_sf"/>
</dbReference>
<dbReference type="InterPro" id="IPR009057">
    <property type="entry name" value="Homeodomain-like_sf"/>
</dbReference>
<evidence type="ECO:0000259" key="4">
    <source>
        <dbReference type="PROSITE" id="PS51071"/>
    </source>
</evidence>
<evidence type="ECO:0000256" key="2">
    <source>
        <dbReference type="ARBA" id="ARBA00023125"/>
    </source>
</evidence>
<dbReference type="SUPFAM" id="SSF46689">
    <property type="entry name" value="Homeodomain-like"/>
    <property type="match status" value="1"/>
</dbReference>
<dbReference type="Pfam" id="PF01380">
    <property type="entry name" value="SIS"/>
    <property type="match status" value="1"/>
</dbReference>
<sequence>MTSDVFVALRQRMPALSKSERHIAEMVIDDPSIVVESTITQLAELCGTSQASVARFCRATGFGGYKEFRMAIAAAQSREEAAQELFRVSDAEIDPNDSALELVTKVAYQEVRAIEETARSLDLVALDAVVAAIRTAPRIEIFGAGSSGLTGEDLHQKLHRVGFTSYCWADAHLALTSLALARPGWVAVGISHSGLTVETNQMLELARSGGATTVAITNFPDSPLGANADLVLATSARESRYRTGAMSSRLAQMALVDFLVVRLLQGDFDRASDSLRRTYDAVQAHRLSGRGT</sequence>
<evidence type="ECO:0000313" key="6">
    <source>
        <dbReference type="EMBL" id="MDQ0893288.1"/>
    </source>
</evidence>
<dbReference type="InterPro" id="IPR001347">
    <property type="entry name" value="SIS_dom"/>
</dbReference>
<dbReference type="PANTHER" id="PTHR30514:SF1">
    <property type="entry name" value="HTH-TYPE TRANSCRIPTIONAL REGULATOR HEXR-RELATED"/>
    <property type="match status" value="1"/>
</dbReference>
<protein>
    <submittedName>
        <fullName evidence="6">DNA-binding MurR/RpiR family transcriptional regulator</fullName>
    </submittedName>
</protein>
<dbReference type="InterPro" id="IPR047640">
    <property type="entry name" value="RpiR-like"/>
</dbReference>
<dbReference type="PROSITE" id="PS51464">
    <property type="entry name" value="SIS"/>
    <property type="match status" value="1"/>
</dbReference>
<name>A0ABU0R5F6_9MICO</name>
<organism evidence="6 7">
    <name type="scientific">Agromyces ramosus</name>
    <dbReference type="NCBI Taxonomy" id="33879"/>
    <lineage>
        <taxon>Bacteria</taxon>
        <taxon>Bacillati</taxon>
        <taxon>Actinomycetota</taxon>
        <taxon>Actinomycetes</taxon>
        <taxon>Micrococcales</taxon>
        <taxon>Microbacteriaceae</taxon>
        <taxon>Agromyces</taxon>
    </lineage>
</organism>
<dbReference type="GO" id="GO:0003677">
    <property type="term" value="F:DNA binding"/>
    <property type="evidence" value="ECO:0007669"/>
    <property type="project" value="UniProtKB-KW"/>
</dbReference>
<comment type="caution">
    <text evidence="6">The sequence shown here is derived from an EMBL/GenBank/DDBJ whole genome shotgun (WGS) entry which is preliminary data.</text>
</comment>